<dbReference type="GO" id="GO:0030313">
    <property type="term" value="C:cell envelope"/>
    <property type="evidence" value="ECO:0007669"/>
    <property type="project" value="UniProtKB-SubCell"/>
</dbReference>
<evidence type="ECO:0000259" key="6">
    <source>
        <dbReference type="PROSITE" id="PS51352"/>
    </source>
</evidence>
<evidence type="ECO:0000256" key="1">
    <source>
        <dbReference type="ARBA" id="ARBA00004196"/>
    </source>
</evidence>
<proteinExistence type="predicted"/>
<dbReference type="PROSITE" id="PS51352">
    <property type="entry name" value="THIOREDOXIN_2"/>
    <property type="match status" value="1"/>
</dbReference>
<dbReference type="InterPro" id="IPR036249">
    <property type="entry name" value="Thioredoxin-like_sf"/>
</dbReference>
<evidence type="ECO:0000256" key="5">
    <source>
        <dbReference type="ARBA" id="ARBA00023284"/>
    </source>
</evidence>
<dbReference type="PANTHER" id="PTHR42852">
    <property type="entry name" value="THIOL:DISULFIDE INTERCHANGE PROTEIN DSBE"/>
    <property type="match status" value="1"/>
</dbReference>
<comment type="subcellular location">
    <subcellularLocation>
        <location evidence="1">Cell envelope</location>
    </subcellularLocation>
</comment>
<dbReference type="InterPro" id="IPR050553">
    <property type="entry name" value="Thioredoxin_ResA/DsbE_sf"/>
</dbReference>
<organism evidence="7 8">
    <name type="scientific">Terribacillus saccharophilus</name>
    <dbReference type="NCBI Taxonomy" id="361277"/>
    <lineage>
        <taxon>Bacteria</taxon>
        <taxon>Bacillati</taxon>
        <taxon>Bacillota</taxon>
        <taxon>Bacilli</taxon>
        <taxon>Bacillales</taxon>
        <taxon>Bacillaceae</taxon>
        <taxon>Terribacillus</taxon>
    </lineage>
</organism>
<evidence type="ECO:0000256" key="2">
    <source>
        <dbReference type="ARBA" id="ARBA00022748"/>
    </source>
</evidence>
<dbReference type="PROSITE" id="PS51257">
    <property type="entry name" value="PROKAR_LIPOPROTEIN"/>
    <property type="match status" value="1"/>
</dbReference>
<evidence type="ECO:0000256" key="4">
    <source>
        <dbReference type="ARBA" id="ARBA00023157"/>
    </source>
</evidence>
<keyword evidence="2" id="KW-0201">Cytochrome c-type biogenesis</keyword>
<dbReference type="CDD" id="cd02966">
    <property type="entry name" value="TlpA_like_family"/>
    <property type="match status" value="1"/>
</dbReference>
<feature type="domain" description="Thioredoxin" evidence="6">
    <location>
        <begin position="39"/>
        <end position="177"/>
    </location>
</feature>
<evidence type="ECO:0000256" key="3">
    <source>
        <dbReference type="ARBA" id="ARBA00022968"/>
    </source>
</evidence>
<reference evidence="7 8" key="1">
    <citation type="submission" date="2016-10" db="EMBL/GenBank/DDBJ databases">
        <authorList>
            <person name="Varghese N."/>
            <person name="Submissions S."/>
        </authorList>
    </citation>
    <scope>NUCLEOTIDE SEQUENCE [LARGE SCALE GENOMIC DNA]</scope>
    <source>
        <strain evidence="7 8">DSM 21619</strain>
    </source>
</reference>
<gene>
    <name evidence="7" type="ORF">SAMN04489762_0542</name>
</gene>
<dbReference type="Gene3D" id="3.40.30.10">
    <property type="entry name" value="Glutaredoxin"/>
    <property type="match status" value="1"/>
</dbReference>
<dbReference type="Proteomes" id="UP000199735">
    <property type="component" value="Unassembled WGS sequence"/>
</dbReference>
<name>A0AAX2EB52_9BACI</name>
<keyword evidence="4" id="KW-1015">Disulfide bond</keyword>
<keyword evidence="5" id="KW-0676">Redox-active center</keyword>
<dbReference type="GO" id="GO:0016491">
    <property type="term" value="F:oxidoreductase activity"/>
    <property type="evidence" value="ECO:0007669"/>
    <property type="project" value="InterPro"/>
</dbReference>
<comment type="caution">
    <text evidence="7">The sequence shown here is derived from an EMBL/GenBank/DDBJ whole genome shotgun (WGS) entry which is preliminary data.</text>
</comment>
<dbReference type="GO" id="GO:0016209">
    <property type="term" value="F:antioxidant activity"/>
    <property type="evidence" value="ECO:0007669"/>
    <property type="project" value="InterPro"/>
</dbReference>
<dbReference type="SUPFAM" id="SSF52833">
    <property type="entry name" value="Thioredoxin-like"/>
    <property type="match status" value="1"/>
</dbReference>
<dbReference type="PANTHER" id="PTHR42852:SF6">
    <property type="entry name" value="THIOL:DISULFIDE INTERCHANGE PROTEIN DSBE"/>
    <property type="match status" value="1"/>
</dbReference>
<dbReference type="GO" id="GO:0017004">
    <property type="term" value="P:cytochrome complex assembly"/>
    <property type="evidence" value="ECO:0007669"/>
    <property type="project" value="UniProtKB-KW"/>
</dbReference>
<keyword evidence="3" id="KW-0812">Transmembrane</keyword>
<dbReference type="EMBL" id="FOCD01000001">
    <property type="protein sequence ID" value="SEM61343.1"/>
    <property type="molecule type" value="Genomic_DNA"/>
</dbReference>
<sequence length="177" mass="19872">MTPIRKRRFIVRLTVLAILACLVLIACWQLLGGGKASKVEAGQQAPDFMLTDIQTGQEFKLSEKQGKGVLVNFWATYCEPCKQEMPLFEKASHTYENKDVIFAAVNVDESSVVIERFLDLYNLSFPILLDNGQVMEAYGVDALPATFFISPDGTVNRTVYGPLETERLEEYLDEIVP</sequence>
<dbReference type="InterPro" id="IPR000866">
    <property type="entry name" value="AhpC/TSA"/>
</dbReference>
<dbReference type="InterPro" id="IPR013766">
    <property type="entry name" value="Thioredoxin_domain"/>
</dbReference>
<dbReference type="InterPro" id="IPR017937">
    <property type="entry name" value="Thioredoxin_CS"/>
</dbReference>
<keyword evidence="3" id="KW-0735">Signal-anchor</keyword>
<dbReference type="NCBIfam" id="NF002854">
    <property type="entry name" value="PRK03147.1"/>
    <property type="match status" value="1"/>
</dbReference>
<dbReference type="AlphaFoldDB" id="A0AAX2EB52"/>
<dbReference type="RefSeq" id="WP_093879654.1">
    <property type="nucleotide sequence ID" value="NZ_FOCD01000001.1"/>
</dbReference>
<evidence type="ECO:0000313" key="7">
    <source>
        <dbReference type="EMBL" id="SEM61343.1"/>
    </source>
</evidence>
<accession>A0AAX2EB52</accession>
<dbReference type="Pfam" id="PF00578">
    <property type="entry name" value="AhpC-TSA"/>
    <property type="match status" value="1"/>
</dbReference>
<dbReference type="PROSITE" id="PS00194">
    <property type="entry name" value="THIOREDOXIN_1"/>
    <property type="match status" value="1"/>
</dbReference>
<protein>
    <submittedName>
        <fullName evidence="7">Peroxiredoxin</fullName>
    </submittedName>
</protein>
<evidence type="ECO:0000313" key="8">
    <source>
        <dbReference type="Proteomes" id="UP000199735"/>
    </source>
</evidence>